<dbReference type="InterPro" id="IPR029052">
    <property type="entry name" value="Metallo-depent_PP-like"/>
</dbReference>
<protein>
    <recommendedName>
        <fullName evidence="2">Calcineurin-like phosphoesterase domain-containing protein</fullName>
    </recommendedName>
</protein>
<reference evidence="1" key="1">
    <citation type="submission" date="2020-03" db="EMBL/GenBank/DDBJ databases">
        <title>The deep terrestrial virosphere.</title>
        <authorList>
            <person name="Holmfeldt K."/>
            <person name="Nilsson E."/>
            <person name="Simone D."/>
            <person name="Lopez-Fernandez M."/>
            <person name="Wu X."/>
            <person name="de Brujin I."/>
            <person name="Lundin D."/>
            <person name="Andersson A."/>
            <person name="Bertilsson S."/>
            <person name="Dopson M."/>
        </authorList>
    </citation>
    <scope>NUCLEOTIDE SEQUENCE</scope>
    <source>
        <strain evidence="1">MM415B00985</strain>
    </source>
</reference>
<accession>A0A6M3IVM8</accession>
<proteinExistence type="predicted"/>
<dbReference type="GO" id="GO:0016787">
    <property type="term" value="F:hydrolase activity"/>
    <property type="evidence" value="ECO:0007669"/>
    <property type="project" value="InterPro"/>
</dbReference>
<sequence>MEYCHRPFTNTDKMRHAIIGNYIKTVTDEDTVYFLGDMTLVGPANKQYLLNITSRLPGTKHLILGNHDKLDPFDYEDGGFQTVHTALDIGEFVLVHDPARCIVDSTRKWLCGHVHTLFRKNRNGNVLNIGVDQWGFFPVVINEVRRYFEEPVVVNTAGKHYEDL</sequence>
<name>A0A6M3IVM8_9ZZZZ</name>
<gene>
    <name evidence="1" type="ORF">MM415B00985_0035</name>
</gene>
<dbReference type="Gene3D" id="3.60.21.10">
    <property type="match status" value="1"/>
</dbReference>
<evidence type="ECO:0008006" key="2">
    <source>
        <dbReference type="Google" id="ProtNLM"/>
    </source>
</evidence>
<dbReference type="SUPFAM" id="SSF56300">
    <property type="entry name" value="Metallo-dependent phosphatases"/>
    <property type="match status" value="1"/>
</dbReference>
<organism evidence="1">
    <name type="scientific">viral metagenome</name>
    <dbReference type="NCBI Taxonomy" id="1070528"/>
    <lineage>
        <taxon>unclassified sequences</taxon>
        <taxon>metagenomes</taxon>
        <taxon>organismal metagenomes</taxon>
    </lineage>
</organism>
<evidence type="ECO:0000313" key="1">
    <source>
        <dbReference type="EMBL" id="QJA61201.1"/>
    </source>
</evidence>
<dbReference type="EMBL" id="MT141433">
    <property type="protein sequence ID" value="QJA61201.1"/>
    <property type="molecule type" value="Genomic_DNA"/>
</dbReference>
<dbReference type="AlphaFoldDB" id="A0A6M3IVM8"/>